<dbReference type="GO" id="GO:0016020">
    <property type="term" value="C:membrane"/>
    <property type="evidence" value="ECO:0007669"/>
    <property type="project" value="UniProtKB-SubCell"/>
</dbReference>
<keyword evidence="11" id="KW-0106">Calcium</keyword>
<evidence type="ECO:0000256" key="8">
    <source>
        <dbReference type="ARBA" id="ARBA00022723"/>
    </source>
</evidence>
<dbReference type="GO" id="GO:0004519">
    <property type="term" value="F:endonuclease activity"/>
    <property type="evidence" value="ECO:0007669"/>
    <property type="project" value="UniProtKB-KW"/>
</dbReference>
<dbReference type="GO" id="GO:0005739">
    <property type="term" value="C:mitochondrion"/>
    <property type="evidence" value="ECO:0007669"/>
    <property type="project" value="UniProtKB-SubCell"/>
</dbReference>
<evidence type="ECO:0000256" key="2">
    <source>
        <dbReference type="ARBA" id="ARBA00004173"/>
    </source>
</evidence>
<proteinExistence type="inferred from homology"/>
<dbReference type="Pfam" id="PF00565">
    <property type="entry name" value="SNase"/>
    <property type="match status" value="1"/>
</dbReference>
<keyword evidence="8" id="KW-0479">Metal-binding</keyword>
<protein>
    <recommendedName>
        <fullName evidence="4">Probable endonuclease LCL3</fullName>
    </recommendedName>
    <alternativeName>
        <fullName evidence="5">Probable endonuclease lcl3</fullName>
    </alternativeName>
</protein>
<evidence type="ECO:0000256" key="5">
    <source>
        <dbReference type="ARBA" id="ARBA00014651"/>
    </source>
</evidence>
<dbReference type="GO" id="GO:0046872">
    <property type="term" value="F:metal ion binding"/>
    <property type="evidence" value="ECO:0007669"/>
    <property type="project" value="UniProtKB-KW"/>
</dbReference>
<dbReference type="GeneID" id="19459822"/>
<dbReference type="OMA" id="IYHTPGG"/>
<dbReference type="Gene3D" id="2.40.50.90">
    <property type="match status" value="1"/>
</dbReference>
<evidence type="ECO:0000256" key="11">
    <source>
        <dbReference type="ARBA" id="ARBA00022837"/>
    </source>
</evidence>
<dbReference type="HOGENOM" id="CLU_046484_0_1_1"/>
<evidence type="ECO:0000256" key="14">
    <source>
        <dbReference type="ARBA" id="ARBA00023136"/>
    </source>
</evidence>
<keyword evidence="6 15" id="KW-0812">Transmembrane</keyword>
<evidence type="ECO:0000313" key="18">
    <source>
        <dbReference type="Proteomes" id="UP000016922"/>
    </source>
</evidence>
<dbReference type="PANTHER" id="PTHR12302">
    <property type="entry name" value="EBNA2 BINDING PROTEIN P100"/>
    <property type="match status" value="1"/>
</dbReference>
<dbReference type="eggNOG" id="ENOG502S1U4">
    <property type="taxonomic scope" value="Eukaryota"/>
</dbReference>
<feature type="domain" description="TNase-like" evidence="16">
    <location>
        <begin position="75"/>
        <end position="237"/>
    </location>
</feature>
<organism evidence="17 18">
    <name type="scientific">Glarea lozoyensis (strain ATCC 20868 / MF5171)</name>
    <dbReference type="NCBI Taxonomy" id="1116229"/>
    <lineage>
        <taxon>Eukaryota</taxon>
        <taxon>Fungi</taxon>
        <taxon>Dikarya</taxon>
        <taxon>Ascomycota</taxon>
        <taxon>Pezizomycotina</taxon>
        <taxon>Leotiomycetes</taxon>
        <taxon>Helotiales</taxon>
        <taxon>Helotiaceae</taxon>
        <taxon>Glarea</taxon>
    </lineage>
</organism>
<comment type="subcellular location">
    <subcellularLocation>
        <location evidence="1">Membrane</location>
        <topology evidence="1">Single-pass membrane protein</topology>
    </subcellularLocation>
    <subcellularLocation>
        <location evidence="2">Mitochondrion</location>
    </subcellularLocation>
</comment>
<evidence type="ECO:0000256" key="9">
    <source>
        <dbReference type="ARBA" id="ARBA00022759"/>
    </source>
</evidence>
<evidence type="ECO:0000256" key="13">
    <source>
        <dbReference type="ARBA" id="ARBA00023128"/>
    </source>
</evidence>
<dbReference type="InterPro" id="IPR035437">
    <property type="entry name" value="SNase_OB-fold_sf"/>
</dbReference>
<evidence type="ECO:0000256" key="7">
    <source>
        <dbReference type="ARBA" id="ARBA00022722"/>
    </source>
</evidence>
<dbReference type="RefSeq" id="XP_008083713.1">
    <property type="nucleotide sequence ID" value="XM_008085522.1"/>
</dbReference>
<evidence type="ECO:0000313" key="17">
    <source>
        <dbReference type="EMBL" id="EPE29604.1"/>
    </source>
</evidence>
<dbReference type="PROSITE" id="PS50830">
    <property type="entry name" value="TNASE_3"/>
    <property type="match status" value="1"/>
</dbReference>
<reference evidence="17 18" key="1">
    <citation type="journal article" date="2013" name="BMC Genomics">
        <title>Genomics-driven discovery of the pneumocandin biosynthetic gene cluster in the fungus Glarea lozoyensis.</title>
        <authorList>
            <person name="Chen L."/>
            <person name="Yue Q."/>
            <person name="Zhang X."/>
            <person name="Xiang M."/>
            <person name="Wang C."/>
            <person name="Li S."/>
            <person name="Che Y."/>
            <person name="Ortiz-Lopez F.J."/>
            <person name="Bills G.F."/>
            <person name="Liu X."/>
            <person name="An Z."/>
        </authorList>
    </citation>
    <scope>NUCLEOTIDE SEQUENCE [LARGE SCALE GENOMIC DNA]</scope>
    <source>
        <strain evidence="18">ATCC 20868 / MF5171</strain>
    </source>
</reference>
<dbReference type="FunFam" id="2.40.50.90:FF:000029">
    <property type="entry name" value="Probable endonuclease lcl3"/>
    <property type="match status" value="1"/>
</dbReference>
<evidence type="ECO:0000256" key="15">
    <source>
        <dbReference type="SAM" id="Phobius"/>
    </source>
</evidence>
<evidence type="ECO:0000256" key="6">
    <source>
        <dbReference type="ARBA" id="ARBA00022692"/>
    </source>
</evidence>
<dbReference type="GO" id="GO:0016787">
    <property type="term" value="F:hydrolase activity"/>
    <property type="evidence" value="ECO:0007669"/>
    <property type="project" value="UniProtKB-KW"/>
</dbReference>
<dbReference type="AlphaFoldDB" id="S3CXE4"/>
<evidence type="ECO:0000256" key="10">
    <source>
        <dbReference type="ARBA" id="ARBA00022801"/>
    </source>
</evidence>
<dbReference type="SMART" id="SM00318">
    <property type="entry name" value="SNc"/>
    <property type="match status" value="1"/>
</dbReference>
<dbReference type="OrthoDB" id="430293at2759"/>
<dbReference type="PANTHER" id="PTHR12302:SF3">
    <property type="entry name" value="SERINE_THREONINE-PROTEIN KINASE 31"/>
    <property type="match status" value="1"/>
</dbReference>
<comment type="similarity">
    <text evidence="3">Belongs to the LCL3 family.</text>
</comment>
<dbReference type="EMBL" id="KE145367">
    <property type="protein sequence ID" value="EPE29604.1"/>
    <property type="molecule type" value="Genomic_DNA"/>
</dbReference>
<keyword evidence="12 15" id="KW-1133">Transmembrane helix</keyword>
<dbReference type="Proteomes" id="UP000016922">
    <property type="component" value="Unassembled WGS sequence"/>
</dbReference>
<dbReference type="STRING" id="1116229.S3CXE4"/>
<keyword evidence="10" id="KW-0378">Hydrolase</keyword>
<keyword evidence="7" id="KW-0540">Nuclease</keyword>
<feature type="transmembrane region" description="Helical" evidence="15">
    <location>
        <begin position="36"/>
        <end position="54"/>
    </location>
</feature>
<dbReference type="KEGG" id="glz:GLAREA_00764"/>
<keyword evidence="14 15" id="KW-0472">Membrane</keyword>
<gene>
    <name evidence="17" type="ORF">GLAREA_00764</name>
</gene>
<accession>S3CXE4</accession>
<keyword evidence="18" id="KW-1185">Reference proteome</keyword>
<evidence type="ECO:0000256" key="4">
    <source>
        <dbReference type="ARBA" id="ARBA00013404"/>
    </source>
</evidence>
<name>S3CXE4_GLAL2</name>
<keyword evidence="9" id="KW-0255">Endonuclease</keyword>
<evidence type="ECO:0000256" key="3">
    <source>
        <dbReference type="ARBA" id="ARBA00005435"/>
    </source>
</evidence>
<sequence length="290" mass="33542">MVSSSTDDDSSKKHKYIQWGSSLNATDWTHYTDPRTIIPTLLLTSTILLSVRVYRSYLRRIPEATYIRPELFRKRSLFGTVTRVGDADNFHFFHTPGGKWAGWGWLPLSRRRVPVKKLDLKNNTIHVRIAGVDAPEGAHFGKPAQPHSDEALQWLKDYILNRKVRAYIYKRDQYERVVATVWVRRWLIQRDVGKEMLKAGWATIYDAKAGAEFGAFEEEYRDVEAKAKQLKKGIWAGKAKDFESPRAYKTRTADMTTSDKVIPKTPKVSEDTTSMIGSFVQRFVIWRKNK</sequence>
<evidence type="ECO:0000256" key="12">
    <source>
        <dbReference type="ARBA" id="ARBA00022989"/>
    </source>
</evidence>
<dbReference type="InterPro" id="IPR016071">
    <property type="entry name" value="Staphylococal_nuclease_OB-fold"/>
</dbReference>
<evidence type="ECO:0000256" key="1">
    <source>
        <dbReference type="ARBA" id="ARBA00004167"/>
    </source>
</evidence>
<keyword evidence="13" id="KW-0496">Mitochondrion</keyword>
<dbReference type="SUPFAM" id="SSF50199">
    <property type="entry name" value="Staphylococcal nuclease"/>
    <property type="match status" value="1"/>
</dbReference>
<evidence type="ECO:0000259" key="16">
    <source>
        <dbReference type="PROSITE" id="PS50830"/>
    </source>
</evidence>